<keyword evidence="1" id="KW-1133">Transmembrane helix</keyword>
<proteinExistence type="predicted"/>
<gene>
    <name evidence="2" type="ORF">GCM10009564_44820</name>
</gene>
<protein>
    <recommendedName>
        <fullName evidence="4">Integral membrane protein</fullName>
    </recommendedName>
</protein>
<dbReference type="Proteomes" id="UP001501072">
    <property type="component" value="Unassembled WGS sequence"/>
</dbReference>
<evidence type="ECO:0008006" key="4">
    <source>
        <dbReference type="Google" id="ProtNLM"/>
    </source>
</evidence>
<keyword evidence="1" id="KW-0812">Transmembrane</keyword>
<sequence length="60" mass="6692">MRDMLPRPLLYGLGWCALGVVLLYALIRLGVLTEDFPYKGVVVFAVTILGVMLTGTRPRR</sequence>
<accession>A0ABN1T4G5</accession>
<organism evidence="2 3">
    <name type="scientific">Streptomyces thermogriseus</name>
    <dbReference type="NCBI Taxonomy" id="75292"/>
    <lineage>
        <taxon>Bacteria</taxon>
        <taxon>Bacillati</taxon>
        <taxon>Actinomycetota</taxon>
        <taxon>Actinomycetes</taxon>
        <taxon>Kitasatosporales</taxon>
        <taxon>Streptomycetaceae</taxon>
        <taxon>Streptomyces</taxon>
    </lineage>
</organism>
<keyword evidence="3" id="KW-1185">Reference proteome</keyword>
<comment type="caution">
    <text evidence="2">The sequence shown here is derived from an EMBL/GenBank/DDBJ whole genome shotgun (WGS) entry which is preliminary data.</text>
</comment>
<evidence type="ECO:0000313" key="3">
    <source>
        <dbReference type="Proteomes" id="UP001501072"/>
    </source>
</evidence>
<keyword evidence="1" id="KW-0472">Membrane</keyword>
<reference evidence="2 3" key="1">
    <citation type="journal article" date="2019" name="Int. J. Syst. Evol. Microbiol.">
        <title>The Global Catalogue of Microorganisms (GCM) 10K type strain sequencing project: providing services to taxonomists for standard genome sequencing and annotation.</title>
        <authorList>
            <consortium name="The Broad Institute Genomics Platform"/>
            <consortium name="The Broad Institute Genome Sequencing Center for Infectious Disease"/>
            <person name="Wu L."/>
            <person name="Ma J."/>
        </authorList>
    </citation>
    <scope>NUCLEOTIDE SEQUENCE [LARGE SCALE GENOMIC DNA]</scope>
    <source>
        <strain evidence="2 3">JCM 11269</strain>
    </source>
</reference>
<feature type="transmembrane region" description="Helical" evidence="1">
    <location>
        <begin position="9"/>
        <end position="30"/>
    </location>
</feature>
<dbReference type="RefSeq" id="WP_346073912.1">
    <property type="nucleotide sequence ID" value="NZ_BAAAHU010000056.1"/>
</dbReference>
<dbReference type="EMBL" id="BAAAHU010000056">
    <property type="protein sequence ID" value="GAA1014631.1"/>
    <property type="molecule type" value="Genomic_DNA"/>
</dbReference>
<feature type="transmembrane region" description="Helical" evidence="1">
    <location>
        <begin position="36"/>
        <end position="55"/>
    </location>
</feature>
<evidence type="ECO:0000256" key="1">
    <source>
        <dbReference type="SAM" id="Phobius"/>
    </source>
</evidence>
<name>A0ABN1T4G5_9ACTN</name>
<evidence type="ECO:0000313" key="2">
    <source>
        <dbReference type="EMBL" id="GAA1014631.1"/>
    </source>
</evidence>